<keyword evidence="2 6" id="KW-0812">Transmembrane</keyword>
<dbReference type="EMBL" id="AP018515">
    <property type="protein sequence ID" value="BBC78484.1"/>
    <property type="molecule type" value="Genomic_DNA"/>
</dbReference>
<evidence type="ECO:0000313" key="10">
    <source>
        <dbReference type="Proteomes" id="UP000032670"/>
    </source>
</evidence>
<accession>A0A0D6NKP5</accession>
<keyword evidence="3 6" id="KW-1133">Transmembrane helix</keyword>
<feature type="domain" description="Translocation and assembly module TamB C-terminal" evidence="7">
    <location>
        <begin position="1108"/>
        <end position="1468"/>
    </location>
</feature>
<dbReference type="Pfam" id="PF04357">
    <property type="entry name" value="TamB"/>
    <property type="match status" value="1"/>
</dbReference>
<dbReference type="EMBL" id="BAMX01000024">
    <property type="protein sequence ID" value="GAN66629.1"/>
    <property type="molecule type" value="Genomic_DNA"/>
</dbReference>
<keyword evidence="4 6" id="KW-0472">Membrane</keyword>
<dbReference type="Proteomes" id="UP000032670">
    <property type="component" value="Unassembled WGS sequence"/>
</dbReference>
<accession>A0A2Z5ZCV6</accession>
<evidence type="ECO:0000256" key="5">
    <source>
        <dbReference type="SAM" id="MobiDB-lite"/>
    </source>
</evidence>
<dbReference type="KEGG" id="aot:AcetOri_orf00213"/>
<proteinExistence type="predicted"/>
<evidence type="ECO:0000313" key="9">
    <source>
        <dbReference type="EMBL" id="GAN66629.1"/>
    </source>
</evidence>
<dbReference type="PANTHER" id="PTHR36985">
    <property type="entry name" value="TRANSLOCATION AND ASSEMBLY MODULE SUBUNIT TAMB"/>
    <property type="match status" value="1"/>
</dbReference>
<reference evidence="9 10" key="1">
    <citation type="submission" date="2012-11" db="EMBL/GenBank/DDBJ databases">
        <title>Whole genome sequence of Acetobacter orientalis 21F-2.</title>
        <authorList>
            <person name="Azuma Y."/>
            <person name="Higashiura N."/>
            <person name="Hirakawa H."/>
            <person name="Matsushita K."/>
        </authorList>
    </citation>
    <scope>NUCLEOTIDE SEQUENCE [LARGE SCALE GENOMIC DNA]</scope>
    <source>
        <strain evidence="9 10">21F-2</strain>
    </source>
</reference>
<comment type="subcellular location">
    <subcellularLocation>
        <location evidence="1">Membrane</location>
        <topology evidence="1">Single-pass membrane protein</topology>
    </subcellularLocation>
</comment>
<evidence type="ECO:0000313" key="11">
    <source>
        <dbReference type="Proteomes" id="UP000270034"/>
    </source>
</evidence>
<evidence type="ECO:0000256" key="6">
    <source>
        <dbReference type="SAM" id="Phobius"/>
    </source>
</evidence>
<reference evidence="8 11" key="2">
    <citation type="submission" date="2018-02" db="EMBL/GenBank/DDBJ databases">
        <title>Acetobacter orientalis genome.</title>
        <authorList>
            <person name="Nakashima N."/>
            <person name="Tamura T."/>
        </authorList>
    </citation>
    <scope>NUCLEOTIDE SEQUENCE [LARGE SCALE GENOMIC DNA]</scope>
    <source>
        <strain evidence="8 11">FAN1</strain>
    </source>
</reference>
<gene>
    <name evidence="9" type="ORF">Abor_024_073</name>
    <name evidence="8" type="ORF">AcetOrient_orf00213</name>
</gene>
<dbReference type="GO" id="GO:0009306">
    <property type="term" value="P:protein secretion"/>
    <property type="evidence" value="ECO:0007669"/>
    <property type="project" value="InterPro"/>
</dbReference>
<feature type="region of interest" description="Disordered" evidence="5">
    <location>
        <begin position="524"/>
        <end position="575"/>
    </location>
</feature>
<evidence type="ECO:0000313" key="8">
    <source>
        <dbReference type="EMBL" id="BBC78484.1"/>
    </source>
</evidence>
<dbReference type="Proteomes" id="UP000270034">
    <property type="component" value="Chromosome"/>
</dbReference>
<evidence type="ECO:0000256" key="1">
    <source>
        <dbReference type="ARBA" id="ARBA00004167"/>
    </source>
</evidence>
<dbReference type="GeneID" id="76204768"/>
<evidence type="ECO:0000256" key="3">
    <source>
        <dbReference type="ARBA" id="ARBA00022989"/>
    </source>
</evidence>
<protein>
    <submittedName>
        <fullName evidence="8">Translocation/assembly module TamB</fullName>
    </submittedName>
</protein>
<dbReference type="GO" id="GO:0005886">
    <property type="term" value="C:plasma membrane"/>
    <property type="evidence" value="ECO:0007669"/>
    <property type="project" value="InterPro"/>
</dbReference>
<dbReference type="RefSeq" id="WP_048841669.1">
    <property type="nucleotide sequence ID" value="NZ_BAMX01000024.1"/>
</dbReference>
<evidence type="ECO:0000259" key="7">
    <source>
        <dbReference type="Pfam" id="PF04357"/>
    </source>
</evidence>
<name>A0A2Z5ZCV6_9PROT</name>
<dbReference type="InterPro" id="IPR007452">
    <property type="entry name" value="TamB_C"/>
</dbReference>
<organism evidence="8 11">
    <name type="scientific">Acetobacter orientalis</name>
    <dbReference type="NCBI Taxonomy" id="146474"/>
    <lineage>
        <taxon>Bacteria</taxon>
        <taxon>Pseudomonadati</taxon>
        <taxon>Pseudomonadota</taxon>
        <taxon>Alphaproteobacteria</taxon>
        <taxon>Acetobacterales</taxon>
        <taxon>Acetobacteraceae</taxon>
        <taxon>Acetobacter</taxon>
    </lineage>
</organism>
<dbReference type="STRING" id="1231341.Abor_024_073"/>
<keyword evidence="10" id="KW-1185">Reference proteome</keyword>
<evidence type="ECO:0000256" key="4">
    <source>
        <dbReference type="ARBA" id="ARBA00023136"/>
    </source>
</evidence>
<evidence type="ECO:0000256" key="2">
    <source>
        <dbReference type="ARBA" id="ARBA00022692"/>
    </source>
</evidence>
<sequence>MAAHDQQTGAPRRSGLRRAARIAGLSVGVLAGVAGLAVGVLVIGANTGAGRRVLMQQTTALTGGMVNITGLAGRFPDHLRVGQIAIKDKQGVWLSLKNLDLDWSLLALLGRTARVYSVSADELDIPRLPVSDPQSASASSSSGPSKLGMGLDIRKLAIGRINVGAPLAGEAASFALNGHGSLSSLDAVLNGVSLPDLPKADIGLALKRLDKEGQINLATRTNGGTLAVHVDAKEGNNGFAATKLQMPQLTPLALTLDLKGPSKAAVLNFAANAGPVTAKAAGVLDLPGQRLGTLSAQLDAPQLMLKPDMGWGAIHFTTQLKGKMTEPEGAGSLQVDRLVASGAAVGSLKANFTGHANQAGQSDLMHVVVTADGIRLPGAAPTVLAAAPLTLEATLKPQEAGKPVVLDVSHPLLHLTGQIQSAAPQRGTLELALPDLAPLAQAANTALQGQAGLRAQFDLPAKTDGDTHVVADGTLAITGGQPQAVGLIGPKGTFSLQTTLRPFYAPLVGKDEAVKGEAATPVAHNAAAGQAQGQQGQGAVPQHAAQQDGAHTAQTAQTGKTQKAAPIASAAPRQADGQQIELSKFTLYGQALHLVAQGRVNTGHDMAVSSTLALPDLAKALPSLRGGLTLALDATGPLQDFAANLHAEGDPGTATMPRGPVALDAHLQHLPAAPAGTLDVQGSVDKAPLQLTAAFAQDAQGARQLDLQKLSWNSVQGEGKLALPQGEVVPLGDITLKIGRLADFKNLIGQQIAGALAASVHTVQVEGKPQVNLKLDGNVTTPQAKVGSLALAGQVTDPAAHPNADLTLKLAGLSAAGVTGQAKITAKGPDDAMQLTALVGPASWSASPLALDTAALLNLPAKQVKLQKLTATAKEETLKLQAPALVSFGDVMGVDRLRATLATRGAAPATLDVAGRIKPTLALTADIAHVTPALARPFAPDFKAQGELDLHAKVAGTLAQPTGQARLSGRGLRLDGSSAAASIPPLSLDALADLAGTSAKVDIKASAGPKLGLTVAGRAPLNKTGPLDLRANGNLDLSIANGVLGAQARQALGQVQLAVQVTGTAASPNVGGTVDLRDADIQDFAQGLHLSAINGRVVGAHDSVVIENLTAKAGEGTLGVTGSVGVSAPGMPINLHLTAQNARPLSSDLLTAIMNADITVKGQVSTRMDVVGGIDLKKVDINIPNSLPSSVARLEVVRPGDKQPDPKQAQANAKAAVIGLDLRVTSPGKFSVRGHGLDAEMAGRLKVQGTAQAPLVSGGFDLKRGNFDLAGISLNFTKGRVAFNGSGVSHKLDPTLDFEADRVVNGQTAMLMVGGYASQPKISFQSNPALPQDQVLAMLLFGTDAHSLSSTQMVELGTALATLTGVTSFDPMGTLRKTLHLDRLAVGGGSGVGNGGTTVEAGKYVMKGVYVGAKQATSGSGTQAQVQVDLTKELKLNTTVGTGGNVTGFTTPENDPGSSIGLLWQHRY</sequence>
<feature type="transmembrane region" description="Helical" evidence="6">
    <location>
        <begin position="22"/>
        <end position="45"/>
    </location>
</feature>
<dbReference type="PANTHER" id="PTHR36985:SF1">
    <property type="entry name" value="TRANSLOCATION AND ASSEMBLY MODULE SUBUNIT TAMB"/>
    <property type="match status" value="1"/>
</dbReference>